<sequence>MDQSAPPPLRSVLQDDMSEIIRTSSPPAPAFPDPQFRIPKTPLCEVRNTIILGLPSPETPSFVEQNQADLPTNATHEEDLSGSGSVTWIRRPSYSPITSPSASSSDNIIPLSPMDDRAPVTSIEQDTELAFQLASPTARRSTRVKAKTKTEELATKPRAVIALKKANKKPPPPSPEPEAAVISQAEPSESPFDVALSTDGDLPPLHTTEWWLKYPPGGSTHPSYPWPLADPRLTFASHLVPLKNGLPDISLVPALLLPVGWRHVTWAGLLPVVSDPHQQMFKLTLVGPLPLTSEELQQGGLHHYAPGGKSHPEAGFLPTLLHLSDGSDADIFNFDGVTWALPWAGDTFSIDATEPSNVSAHRQTMPVESAFPSIKSQPYYLEGRDCPDGIIDLEEGWRWLCEREMMPSLTFTATPGKTWKGSGVYLTNRKWKSPIASLMANTMAESEEDNKERYLLKQDTHQFDAFGSVASPVHVNIALLQDLEFTLVELLCYFPSHFHWRKGGDRLARSGLRARDILNFIHMSRSLPGADICSTQTVHDKMYYNKLDDGTRVKVSLPEAETLSYTAADWNNSAWEVTDYPLLALAHGLVEIPSGVDAGPLTSLIRWCRENKHYRVMLSEVPDLLTLAGLDSVINTRTGTDPDQEVLSRHAEAIRKHRRQVLKEQQEVEHQGQGKLKRRKLE</sequence>
<name>A0A9P4T862_CURKU</name>
<reference evidence="2" key="1">
    <citation type="submission" date="2019-04" db="EMBL/GenBank/DDBJ databases">
        <title>Sequencing of skin fungus with MAO and IRED activity.</title>
        <authorList>
            <person name="Marsaioli A.J."/>
            <person name="Bonatto J.M.C."/>
            <person name="Reis Junior O."/>
        </authorList>
    </citation>
    <scope>NUCLEOTIDE SEQUENCE</scope>
    <source>
        <strain evidence="2">30M1</strain>
    </source>
</reference>
<dbReference type="Proteomes" id="UP000801428">
    <property type="component" value="Unassembled WGS sequence"/>
</dbReference>
<feature type="compositionally biased region" description="Basic and acidic residues" evidence="1">
    <location>
        <begin position="662"/>
        <end position="672"/>
    </location>
</feature>
<evidence type="ECO:0000313" key="2">
    <source>
        <dbReference type="EMBL" id="KAF2996846.1"/>
    </source>
</evidence>
<keyword evidence="3" id="KW-1185">Reference proteome</keyword>
<feature type="region of interest" description="Disordered" evidence="1">
    <location>
        <begin position="662"/>
        <end position="682"/>
    </location>
</feature>
<feature type="region of interest" description="Disordered" evidence="1">
    <location>
        <begin position="1"/>
        <end position="36"/>
    </location>
</feature>
<evidence type="ECO:0000313" key="3">
    <source>
        <dbReference type="Proteomes" id="UP000801428"/>
    </source>
</evidence>
<organism evidence="2 3">
    <name type="scientific">Curvularia kusanoi</name>
    <name type="common">Cochliobolus kusanoi</name>
    <dbReference type="NCBI Taxonomy" id="90978"/>
    <lineage>
        <taxon>Eukaryota</taxon>
        <taxon>Fungi</taxon>
        <taxon>Dikarya</taxon>
        <taxon>Ascomycota</taxon>
        <taxon>Pezizomycotina</taxon>
        <taxon>Dothideomycetes</taxon>
        <taxon>Pleosporomycetidae</taxon>
        <taxon>Pleosporales</taxon>
        <taxon>Pleosporineae</taxon>
        <taxon>Pleosporaceae</taxon>
        <taxon>Curvularia</taxon>
    </lineage>
</organism>
<proteinExistence type="predicted"/>
<dbReference type="AlphaFoldDB" id="A0A9P4T862"/>
<evidence type="ECO:0000256" key="1">
    <source>
        <dbReference type="SAM" id="MobiDB-lite"/>
    </source>
</evidence>
<comment type="caution">
    <text evidence="2">The sequence shown here is derived from an EMBL/GenBank/DDBJ whole genome shotgun (WGS) entry which is preliminary data.</text>
</comment>
<dbReference type="EMBL" id="SWKU01000025">
    <property type="protein sequence ID" value="KAF2996846.1"/>
    <property type="molecule type" value="Genomic_DNA"/>
</dbReference>
<dbReference type="OrthoDB" id="3751150at2759"/>
<protein>
    <submittedName>
        <fullName evidence="2">Uncharacterized protein</fullName>
    </submittedName>
</protein>
<gene>
    <name evidence="2" type="ORF">E8E13_003777</name>
</gene>
<accession>A0A9P4T862</accession>